<evidence type="ECO:0000313" key="4">
    <source>
        <dbReference type="Proteomes" id="UP000011083"/>
    </source>
</evidence>
<feature type="domain" description="Endonuclease/exonuclease/phosphatase" evidence="2">
    <location>
        <begin position="280"/>
        <end position="554"/>
    </location>
</feature>
<keyword evidence="3" id="KW-0378">Hydrolase</keyword>
<dbReference type="OrthoDB" id="19701at2759"/>
<feature type="compositionally biased region" description="Low complexity" evidence="1">
    <location>
        <begin position="247"/>
        <end position="257"/>
    </location>
</feature>
<reference evidence="3 4" key="1">
    <citation type="journal article" date="2013" name="Genome Biol.">
        <title>Genome of Acanthamoeba castellanii highlights extensive lateral gene transfer and early evolution of tyrosine kinase signaling.</title>
        <authorList>
            <person name="Clarke M."/>
            <person name="Lohan A.J."/>
            <person name="Liu B."/>
            <person name="Lagkouvardos I."/>
            <person name="Roy S."/>
            <person name="Zafar N."/>
            <person name="Bertelli C."/>
            <person name="Schilde C."/>
            <person name="Kianianmomeni A."/>
            <person name="Burglin T.R."/>
            <person name="Frech C."/>
            <person name="Turcotte B."/>
            <person name="Kopec K.O."/>
            <person name="Synnott J.M."/>
            <person name="Choo C."/>
            <person name="Paponov I."/>
            <person name="Finkler A."/>
            <person name="Soon Heng Tan C."/>
            <person name="Hutchins A.P."/>
            <person name="Weinmeier T."/>
            <person name="Rattei T."/>
            <person name="Chu J.S."/>
            <person name="Gimenez G."/>
            <person name="Irimia M."/>
            <person name="Rigden D.J."/>
            <person name="Fitzpatrick D.A."/>
            <person name="Lorenzo-Morales J."/>
            <person name="Bateman A."/>
            <person name="Chiu C.H."/>
            <person name="Tang P."/>
            <person name="Hegemann P."/>
            <person name="Fromm H."/>
            <person name="Raoult D."/>
            <person name="Greub G."/>
            <person name="Miranda-Saavedra D."/>
            <person name="Chen N."/>
            <person name="Nash P."/>
            <person name="Ginger M.L."/>
            <person name="Horn M."/>
            <person name="Schaap P."/>
            <person name="Caler L."/>
            <person name="Loftus B."/>
        </authorList>
    </citation>
    <scope>NUCLEOTIDE SEQUENCE [LARGE SCALE GENOMIC DNA]</scope>
    <source>
        <strain evidence="3 4">Neff</strain>
    </source>
</reference>
<dbReference type="GO" id="GO:0016020">
    <property type="term" value="C:membrane"/>
    <property type="evidence" value="ECO:0007669"/>
    <property type="project" value="GOC"/>
</dbReference>
<dbReference type="Pfam" id="PF03372">
    <property type="entry name" value="Exo_endo_phos"/>
    <property type="match status" value="1"/>
</dbReference>
<dbReference type="PANTHER" id="PTHR14859:SF16">
    <property type="entry name" value="ENDONUCLEASE_EXONUCLEASE_PHOSPHATASE DOMAIN-CONTAINING PROTEIN"/>
    <property type="match status" value="1"/>
</dbReference>
<dbReference type="PANTHER" id="PTHR14859">
    <property type="entry name" value="CALCOFLUOR WHITE HYPERSENSITIVE PROTEIN PRECURSOR"/>
    <property type="match status" value="1"/>
</dbReference>
<dbReference type="InterPro" id="IPR005135">
    <property type="entry name" value="Endo/exonuclease/phosphatase"/>
</dbReference>
<dbReference type="GO" id="GO:0004527">
    <property type="term" value="F:exonuclease activity"/>
    <property type="evidence" value="ECO:0007669"/>
    <property type="project" value="UniProtKB-KW"/>
</dbReference>
<dbReference type="KEGG" id="acan:ACA1_383700"/>
<evidence type="ECO:0000313" key="3">
    <source>
        <dbReference type="EMBL" id="ELR16837.1"/>
    </source>
</evidence>
<dbReference type="Proteomes" id="UP000011083">
    <property type="component" value="Unassembled WGS sequence"/>
</dbReference>
<sequence>MPPLRQEGSLLNEASLRDLAEVAEGHRQQPHHDFSPKHDADRWRALLVAAAEQDVYTTANLALRRISELKAQHPSLFAQLTCVGSEVIESQRLDHGPLLSYYIVGGREEGGDSLQTGRRPFLPAKVGIDTGLSSACFPANFLALPVRYEAPAVISARRILPLHERDINVEEVATQKSGSTQWRVVSAEEEMTRVTFNVSAFVLSVVELPSGQYLVAVYGRSADAPDHIVERNVQVLLADQRGDKHQVVVSSSSSSPPSKKRAAPVYRGRRGADPNSRTLMSYNIWNYNADWQERKRLIAQFISKQQPDIVGVQEIRYKYSGGPDQLTDLVNELQLLNQTYNHVYQPAMYYDNEARFSLSLLSLHRGDRRLRKLIRAAEGVGVLSRVPIAIHEYINLTFVPGTTDGNRRIVLRTLLMDANNAPFNFFVSHFTYAIGEGQMSNAFELFNFMRRQRPDVPQSVVADFNIYVGHEEPTNFLTGKLSYRGVKGDLKDVWLDAHGTSEPGYTFSNLPWSSGLINRADRILVRNMPYILSQPNTTVTTGRVTPGANPASDHLAVASHVSYVTNNTWTRP</sequence>
<dbReference type="VEuPathDB" id="AmoebaDB:ACA1_383700"/>
<keyword evidence="3" id="KW-0540">Nuclease</keyword>
<proteinExistence type="predicted"/>
<dbReference type="Gene3D" id="3.60.10.10">
    <property type="entry name" value="Endonuclease/exonuclease/phosphatase"/>
    <property type="match status" value="1"/>
</dbReference>
<dbReference type="EMBL" id="KB007982">
    <property type="protein sequence ID" value="ELR16837.1"/>
    <property type="molecule type" value="Genomic_DNA"/>
</dbReference>
<name>L8GV68_ACACF</name>
<keyword evidence="3" id="KW-0269">Exonuclease</keyword>
<dbReference type="InterPro" id="IPR051916">
    <property type="entry name" value="GPI-anchor_lipid_remodeler"/>
</dbReference>
<organism evidence="3 4">
    <name type="scientific">Acanthamoeba castellanii (strain ATCC 30010 / Neff)</name>
    <dbReference type="NCBI Taxonomy" id="1257118"/>
    <lineage>
        <taxon>Eukaryota</taxon>
        <taxon>Amoebozoa</taxon>
        <taxon>Discosea</taxon>
        <taxon>Longamoebia</taxon>
        <taxon>Centramoebida</taxon>
        <taxon>Acanthamoebidae</taxon>
        <taxon>Acanthamoeba</taxon>
    </lineage>
</organism>
<accession>L8GV68</accession>
<dbReference type="InterPro" id="IPR036691">
    <property type="entry name" value="Endo/exonu/phosph_ase_sf"/>
</dbReference>
<dbReference type="GO" id="GO:0005783">
    <property type="term" value="C:endoplasmic reticulum"/>
    <property type="evidence" value="ECO:0007669"/>
    <property type="project" value="TreeGrafter"/>
</dbReference>
<dbReference type="SUPFAM" id="SSF56219">
    <property type="entry name" value="DNase I-like"/>
    <property type="match status" value="1"/>
</dbReference>
<dbReference type="GeneID" id="14917461"/>
<dbReference type="AlphaFoldDB" id="L8GV68"/>
<evidence type="ECO:0000256" key="1">
    <source>
        <dbReference type="SAM" id="MobiDB-lite"/>
    </source>
</evidence>
<protein>
    <submittedName>
        <fullName evidence="3">Endonuclease/exonuclease/phosphatase family protein</fullName>
    </submittedName>
</protein>
<feature type="region of interest" description="Disordered" evidence="1">
    <location>
        <begin position="247"/>
        <end position="272"/>
    </location>
</feature>
<dbReference type="GO" id="GO:0006506">
    <property type="term" value="P:GPI anchor biosynthetic process"/>
    <property type="evidence" value="ECO:0007669"/>
    <property type="project" value="TreeGrafter"/>
</dbReference>
<gene>
    <name evidence="3" type="ORF">ACA1_383700</name>
</gene>
<dbReference type="RefSeq" id="XP_004338850.1">
    <property type="nucleotide sequence ID" value="XM_004338802.1"/>
</dbReference>
<evidence type="ECO:0000259" key="2">
    <source>
        <dbReference type="Pfam" id="PF03372"/>
    </source>
</evidence>
<keyword evidence="3" id="KW-0255">Endonuclease</keyword>
<keyword evidence="4" id="KW-1185">Reference proteome</keyword>
<dbReference type="GO" id="GO:0004519">
    <property type="term" value="F:endonuclease activity"/>
    <property type="evidence" value="ECO:0007669"/>
    <property type="project" value="UniProtKB-KW"/>
</dbReference>